<dbReference type="InterPro" id="IPR003442">
    <property type="entry name" value="T6A_TsaE"/>
</dbReference>
<dbReference type="Pfam" id="PF02367">
    <property type="entry name" value="TsaE"/>
    <property type="match status" value="1"/>
</dbReference>
<dbReference type="EMBL" id="LAZR01001388">
    <property type="protein sequence ID" value="KKN45464.1"/>
    <property type="molecule type" value="Genomic_DNA"/>
</dbReference>
<reference evidence="11" key="1">
    <citation type="journal article" date="2015" name="Nature">
        <title>Complex archaea that bridge the gap between prokaryotes and eukaryotes.</title>
        <authorList>
            <person name="Spang A."/>
            <person name="Saw J.H."/>
            <person name="Jorgensen S.L."/>
            <person name="Zaremba-Niedzwiedzka K."/>
            <person name="Martijn J."/>
            <person name="Lind A.E."/>
            <person name="van Eijk R."/>
            <person name="Schleper C."/>
            <person name="Guy L."/>
            <person name="Ettema T.J."/>
        </authorList>
    </citation>
    <scope>NUCLEOTIDE SEQUENCE</scope>
</reference>
<sequence>MLSRTLSLDLQDADHTAGLARTLGRVLVPGDTILLTGDVGAGKTHFARALILSLLTHPEDVPSPTFTLVQTYESTRGTIWHADLYRLTSSFEIEELGLSDAFHDAICLVEWPDRLGCLWPDHALELAIEATGDDTRHVIATWIDEKWSEKLDVWQP</sequence>
<comment type="subcellular location">
    <subcellularLocation>
        <location evidence="1">Cytoplasm</location>
    </subcellularLocation>
</comment>
<dbReference type="GO" id="GO:0046872">
    <property type="term" value="F:metal ion binding"/>
    <property type="evidence" value="ECO:0007669"/>
    <property type="project" value="UniProtKB-KW"/>
</dbReference>
<keyword evidence="4" id="KW-0963">Cytoplasm</keyword>
<evidence type="ECO:0000256" key="2">
    <source>
        <dbReference type="ARBA" id="ARBA00007599"/>
    </source>
</evidence>
<evidence type="ECO:0000256" key="1">
    <source>
        <dbReference type="ARBA" id="ARBA00004496"/>
    </source>
</evidence>
<dbReference type="PANTHER" id="PTHR33540">
    <property type="entry name" value="TRNA THREONYLCARBAMOYLADENOSINE BIOSYNTHESIS PROTEIN TSAE"/>
    <property type="match status" value="1"/>
</dbReference>
<accession>A0A0F9QSM9</accession>
<keyword evidence="7" id="KW-0547">Nucleotide-binding</keyword>
<dbReference type="GO" id="GO:0005737">
    <property type="term" value="C:cytoplasm"/>
    <property type="evidence" value="ECO:0007669"/>
    <property type="project" value="UniProtKB-SubCell"/>
</dbReference>
<dbReference type="SUPFAM" id="SSF52540">
    <property type="entry name" value="P-loop containing nucleoside triphosphate hydrolases"/>
    <property type="match status" value="1"/>
</dbReference>
<evidence type="ECO:0000256" key="5">
    <source>
        <dbReference type="ARBA" id="ARBA00022694"/>
    </source>
</evidence>
<name>A0A0F9QSM9_9ZZZZ</name>
<dbReference type="GO" id="GO:0002949">
    <property type="term" value="P:tRNA threonylcarbamoyladenosine modification"/>
    <property type="evidence" value="ECO:0007669"/>
    <property type="project" value="InterPro"/>
</dbReference>
<evidence type="ECO:0000313" key="11">
    <source>
        <dbReference type="EMBL" id="KKN45464.1"/>
    </source>
</evidence>
<dbReference type="PANTHER" id="PTHR33540:SF2">
    <property type="entry name" value="TRNA THREONYLCARBAMOYLADENOSINE BIOSYNTHESIS PROTEIN TSAE"/>
    <property type="match status" value="1"/>
</dbReference>
<dbReference type="Gene3D" id="3.40.50.300">
    <property type="entry name" value="P-loop containing nucleotide triphosphate hydrolases"/>
    <property type="match status" value="1"/>
</dbReference>
<dbReference type="AlphaFoldDB" id="A0A0F9QSM9"/>
<dbReference type="InterPro" id="IPR027417">
    <property type="entry name" value="P-loop_NTPase"/>
</dbReference>
<evidence type="ECO:0000256" key="6">
    <source>
        <dbReference type="ARBA" id="ARBA00022723"/>
    </source>
</evidence>
<evidence type="ECO:0000256" key="7">
    <source>
        <dbReference type="ARBA" id="ARBA00022741"/>
    </source>
</evidence>
<evidence type="ECO:0000256" key="4">
    <source>
        <dbReference type="ARBA" id="ARBA00022490"/>
    </source>
</evidence>
<evidence type="ECO:0000256" key="3">
    <source>
        <dbReference type="ARBA" id="ARBA00019010"/>
    </source>
</evidence>
<dbReference type="GO" id="GO:0005524">
    <property type="term" value="F:ATP binding"/>
    <property type="evidence" value="ECO:0007669"/>
    <property type="project" value="UniProtKB-KW"/>
</dbReference>
<keyword evidence="6" id="KW-0479">Metal-binding</keyword>
<comment type="caution">
    <text evidence="11">The sequence shown here is derived from an EMBL/GenBank/DDBJ whole genome shotgun (WGS) entry which is preliminary data.</text>
</comment>
<organism evidence="11">
    <name type="scientific">marine sediment metagenome</name>
    <dbReference type="NCBI Taxonomy" id="412755"/>
    <lineage>
        <taxon>unclassified sequences</taxon>
        <taxon>metagenomes</taxon>
        <taxon>ecological metagenomes</taxon>
    </lineage>
</organism>
<proteinExistence type="inferred from homology"/>
<evidence type="ECO:0000256" key="10">
    <source>
        <dbReference type="ARBA" id="ARBA00032441"/>
    </source>
</evidence>
<keyword evidence="8" id="KW-0067">ATP-binding</keyword>
<evidence type="ECO:0000256" key="8">
    <source>
        <dbReference type="ARBA" id="ARBA00022840"/>
    </source>
</evidence>
<evidence type="ECO:0000256" key="9">
    <source>
        <dbReference type="ARBA" id="ARBA00022842"/>
    </source>
</evidence>
<keyword evidence="9" id="KW-0460">Magnesium</keyword>
<dbReference type="NCBIfam" id="TIGR00150">
    <property type="entry name" value="T6A_YjeE"/>
    <property type="match status" value="1"/>
</dbReference>
<protein>
    <recommendedName>
        <fullName evidence="3">tRNA threonylcarbamoyladenosine biosynthesis protein TsaE</fullName>
    </recommendedName>
    <alternativeName>
        <fullName evidence="10">t(6)A37 threonylcarbamoyladenosine biosynthesis protein TsaE</fullName>
    </alternativeName>
</protein>
<gene>
    <name evidence="11" type="ORF">LCGC14_0682780</name>
</gene>
<keyword evidence="5" id="KW-0819">tRNA processing</keyword>
<comment type="similarity">
    <text evidence="2">Belongs to the TsaE family.</text>
</comment>